<organism evidence="3 4">
    <name type="scientific">Pterulicium gracile</name>
    <dbReference type="NCBI Taxonomy" id="1884261"/>
    <lineage>
        <taxon>Eukaryota</taxon>
        <taxon>Fungi</taxon>
        <taxon>Dikarya</taxon>
        <taxon>Basidiomycota</taxon>
        <taxon>Agaricomycotina</taxon>
        <taxon>Agaricomycetes</taxon>
        <taxon>Agaricomycetidae</taxon>
        <taxon>Agaricales</taxon>
        <taxon>Pleurotineae</taxon>
        <taxon>Pterulaceae</taxon>
        <taxon>Pterulicium</taxon>
    </lineage>
</organism>
<feature type="compositionally biased region" description="Polar residues" evidence="2">
    <location>
        <begin position="190"/>
        <end position="199"/>
    </location>
</feature>
<evidence type="ECO:0000256" key="1">
    <source>
        <dbReference type="ARBA" id="ARBA00006547"/>
    </source>
</evidence>
<dbReference type="Proteomes" id="UP000305067">
    <property type="component" value="Unassembled WGS sequence"/>
</dbReference>
<comment type="similarity">
    <text evidence="1">Belongs to the arylamine N-acetyltransferase family.</text>
</comment>
<dbReference type="OrthoDB" id="10260017at2759"/>
<dbReference type="EMBL" id="ML178892">
    <property type="protein sequence ID" value="TFK95326.1"/>
    <property type="molecule type" value="Genomic_DNA"/>
</dbReference>
<dbReference type="AlphaFoldDB" id="A0A5C3Q167"/>
<evidence type="ECO:0000313" key="3">
    <source>
        <dbReference type="EMBL" id="TFK95326.1"/>
    </source>
</evidence>
<reference evidence="3 4" key="1">
    <citation type="journal article" date="2019" name="Nat. Ecol. Evol.">
        <title>Megaphylogeny resolves global patterns of mushroom evolution.</title>
        <authorList>
            <person name="Varga T."/>
            <person name="Krizsan K."/>
            <person name="Foldi C."/>
            <person name="Dima B."/>
            <person name="Sanchez-Garcia M."/>
            <person name="Sanchez-Ramirez S."/>
            <person name="Szollosi G.J."/>
            <person name="Szarkandi J.G."/>
            <person name="Papp V."/>
            <person name="Albert L."/>
            <person name="Andreopoulos W."/>
            <person name="Angelini C."/>
            <person name="Antonin V."/>
            <person name="Barry K.W."/>
            <person name="Bougher N.L."/>
            <person name="Buchanan P."/>
            <person name="Buyck B."/>
            <person name="Bense V."/>
            <person name="Catcheside P."/>
            <person name="Chovatia M."/>
            <person name="Cooper J."/>
            <person name="Damon W."/>
            <person name="Desjardin D."/>
            <person name="Finy P."/>
            <person name="Geml J."/>
            <person name="Haridas S."/>
            <person name="Hughes K."/>
            <person name="Justo A."/>
            <person name="Karasinski D."/>
            <person name="Kautmanova I."/>
            <person name="Kiss B."/>
            <person name="Kocsube S."/>
            <person name="Kotiranta H."/>
            <person name="LaButti K.M."/>
            <person name="Lechner B.E."/>
            <person name="Liimatainen K."/>
            <person name="Lipzen A."/>
            <person name="Lukacs Z."/>
            <person name="Mihaltcheva S."/>
            <person name="Morgado L.N."/>
            <person name="Niskanen T."/>
            <person name="Noordeloos M.E."/>
            <person name="Ohm R.A."/>
            <person name="Ortiz-Santana B."/>
            <person name="Ovrebo C."/>
            <person name="Racz N."/>
            <person name="Riley R."/>
            <person name="Savchenko A."/>
            <person name="Shiryaev A."/>
            <person name="Soop K."/>
            <person name="Spirin V."/>
            <person name="Szebenyi C."/>
            <person name="Tomsovsky M."/>
            <person name="Tulloss R.E."/>
            <person name="Uehling J."/>
            <person name="Grigoriev I.V."/>
            <person name="Vagvolgyi C."/>
            <person name="Papp T."/>
            <person name="Martin F.M."/>
            <person name="Miettinen O."/>
            <person name="Hibbett D.S."/>
            <person name="Nagy L.G."/>
        </authorList>
    </citation>
    <scope>NUCLEOTIDE SEQUENCE [LARGE SCALE GENOMIC DNA]</scope>
    <source>
        <strain evidence="3 4">CBS 309.79</strain>
    </source>
</reference>
<feature type="compositionally biased region" description="Low complexity" evidence="2">
    <location>
        <begin position="247"/>
        <end position="256"/>
    </location>
</feature>
<dbReference type="Gene3D" id="3.30.2140.20">
    <property type="match status" value="1"/>
</dbReference>
<sequence length="277" mass="29675">MPPPRFPSIYLPSTLVAMSLRPTYHHRRLRICTRSTSCTLCLSRSILPRSTSNLNSTPTHAMDVTSQGVFRHFVAERRGGSYCFGHNVLLLEVLKGLGYHVYSGGAELEDLLPPLQTMTRCAHMILFVQIPGDSSGATYVADVGLGVSGLIRPILLSDDRDNVAKGATPSEVHRLRRIPTPEGHEDDTAHQSSNTSLSNLAAPIPQHHAGNPPPSSPSKNTSSSNSSAPLGSSPRAPASASIGRWFASATSSSTPPQARKSTSPHGRSVLRSLKSCR</sequence>
<dbReference type="SUPFAM" id="SSF54001">
    <property type="entry name" value="Cysteine proteinases"/>
    <property type="match status" value="1"/>
</dbReference>
<dbReference type="PANTHER" id="PTHR11786">
    <property type="entry name" value="N-HYDROXYARYLAMINE O-ACETYLTRANSFERASE"/>
    <property type="match status" value="1"/>
</dbReference>
<dbReference type="InterPro" id="IPR053710">
    <property type="entry name" value="Arylamine_NAT_domain_sf"/>
</dbReference>
<dbReference type="STRING" id="1884261.A0A5C3Q167"/>
<feature type="compositionally biased region" description="Low complexity" evidence="2">
    <location>
        <begin position="217"/>
        <end position="234"/>
    </location>
</feature>
<dbReference type="PANTHER" id="PTHR11786:SF0">
    <property type="entry name" value="ARYLAMINE N-ACETYLTRANSFERASE 4-RELATED"/>
    <property type="match status" value="1"/>
</dbReference>
<gene>
    <name evidence="3" type="ORF">BDV98DRAFT_402908</name>
</gene>
<accession>A0A5C3Q167</accession>
<dbReference type="InterPro" id="IPR001447">
    <property type="entry name" value="Arylamine_N-AcTrfase"/>
</dbReference>
<proteinExistence type="inferred from homology"/>
<protein>
    <submittedName>
        <fullName evidence="3">Uncharacterized protein</fullName>
    </submittedName>
</protein>
<dbReference type="InterPro" id="IPR038765">
    <property type="entry name" value="Papain-like_cys_pep_sf"/>
</dbReference>
<keyword evidence="4" id="KW-1185">Reference proteome</keyword>
<evidence type="ECO:0000313" key="4">
    <source>
        <dbReference type="Proteomes" id="UP000305067"/>
    </source>
</evidence>
<feature type="region of interest" description="Disordered" evidence="2">
    <location>
        <begin position="161"/>
        <end position="277"/>
    </location>
</feature>
<evidence type="ECO:0000256" key="2">
    <source>
        <dbReference type="SAM" id="MobiDB-lite"/>
    </source>
</evidence>
<name>A0A5C3Q167_9AGAR</name>
<dbReference type="Pfam" id="PF00797">
    <property type="entry name" value="Acetyltransf_2"/>
    <property type="match status" value="1"/>
</dbReference>
<dbReference type="GO" id="GO:0016407">
    <property type="term" value="F:acetyltransferase activity"/>
    <property type="evidence" value="ECO:0007669"/>
    <property type="project" value="InterPro"/>
</dbReference>